<proteinExistence type="predicted"/>
<organism evidence="1 2">
    <name type="scientific">Phyllosticta citriasiana</name>
    <dbReference type="NCBI Taxonomy" id="595635"/>
    <lineage>
        <taxon>Eukaryota</taxon>
        <taxon>Fungi</taxon>
        <taxon>Dikarya</taxon>
        <taxon>Ascomycota</taxon>
        <taxon>Pezizomycotina</taxon>
        <taxon>Dothideomycetes</taxon>
        <taxon>Dothideomycetes incertae sedis</taxon>
        <taxon>Botryosphaeriales</taxon>
        <taxon>Phyllostictaceae</taxon>
        <taxon>Phyllosticta</taxon>
    </lineage>
</organism>
<sequence>MLASGVPGAPLATLRTLASQQHRDSIGTNHILTVAMTAFPGSRSGKGKKKKKKFRKNFEHWWRQSGGKSCGFVRDWRGAFSLQSDWGWFQGWGSFVKVDGSPTARRLLRGFFGHAGRCGKGTTDAVEDDDVPVIGTANGWSTTMASAAAVPDFFARQSPRARHDCSCRRRCHGSSDNRRGVAAHALCLPSTSSTRCFSAPLCRFVAAPRLTSSRVRRRGHEMGPATNRGLDGG</sequence>
<evidence type="ECO:0000313" key="1">
    <source>
        <dbReference type="EMBL" id="KAK7522439.1"/>
    </source>
</evidence>
<gene>
    <name evidence="1" type="ORF">IWZ03DRAFT_118627</name>
</gene>
<name>A0ABR1KW87_9PEZI</name>
<protein>
    <submittedName>
        <fullName evidence="1">Uncharacterized protein</fullName>
    </submittedName>
</protein>
<comment type="caution">
    <text evidence="1">The sequence shown here is derived from an EMBL/GenBank/DDBJ whole genome shotgun (WGS) entry which is preliminary data.</text>
</comment>
<dbReference type="Proteomes" id="UP001363622">
    <property type="component" value="Unassembled WGS sequence"/>
</dbReference>
<reference evidence="1 2" key="1">
    <citation type="submission" date="2024-04" db="EMBL/GenBank/DDBJ databases">
        <title>Phyllosticta paracitricarpa is synonymous to the EU quarantine fungus P. citricarpa based on phylogenomic analyses.</title>
        <authorList>
            <consortium name="Lawrence Berkeley National Laboratory"/>
            <person name="Van Ingen-Buijs V.A."/>
            <person name="Van Westerhoven A.C."/>
            <person name="Haridas S."/>
            <person name="Skiadas P."/>
            <person name="Martin F."/>
            <person name="Groenewald J.Z."/>
            <person name="Crous P.W."/>
            <person name="Seidl M.F."/>
        </authorList>
    </citation>
    <scope>NUCLEOTIDE SEQUENCE [LARGE SCALE GENOMIC DNA]</scope>
    <source>
        <strain evidence="1 2">CBS 123371</strain>
    </source>
</reference>
<keyword evidence="2" id="KW-1185">Reference proteome</keyword>
<accession>A0ABR1KW87</accession>
<dbReference type="EMBL" id="JBBPHU010000002">
    <property type="protein sequence ID" value="KAK7522439.1"/>
    <property type="molecule type" value="Genomic_DNA"/>
</dbReference>
<evidence type="ECO:0000313" key="2">
    <source>
        <dbReference type="Proteomes" id="UP001363622"/>
    </source>
</evidence>